<name>A0A918ZW74_9ACTN</name>
<dbReference type="Proteomes" id="UP000608024">
    <property type="component" value="Unassembled WGS sequence"/>
</dbReference>
<sequence>MDGGTVSESWGVTRPMVVVRPALLPLPAALGAASRPVRRFDPAAVPGIPAQCRISNKARGSGHGSRDST</sequence>
<comment type="caution">
    <text evidence="1">The sequence shown here is derived from an EMBL/GenBank/DDBJ whole genome shotgun (WGS) entry which is preliminary data.</text>
</comment>
<dbReference type="AlphaFoldDB" id="A0A918ZW74"/>
<reference evidence="1" key="1">
    <citation type="journal article" date="2014" name="Int. J. Syst. Evol. Microbiol.">
        <title>Complete genome sequence of Corynebacterium casei LMG S-19264T (=DSM 44701T), isolated from a smear-ripened cheese.</title>
        <authorList>
            <consortium name="US DOE Joint Genome Institute (JGI-PGF)"/>
            <person name="Walter F."/>
            <person name="Albersmeier A."/>
            <person name="Kalinowski J."/>
            <person name="Ruckert C."/>
        </authorList>
    </citation>
    <scope>NUCLEOTIDE SEQUENCE</scope>
    <source>
        <strain evidence="1">JCM 4784</strain>
    </source>
</reference>
<gene>
    <name evidence="1" type="ORF">GCM10018785_44970</name>
</gene>
<evidence type="ECO:0000313" key="2">
    <source>
        <dbReference type="Proteomes" id="UP000608024"/>
    </source>
</evidence>
<organism evidence="1 2">
    <name type="scientific">Streptomyces longispororuber</name>
    <dbReference type="NCBI Taxonomy" id="68230"/>
    <lineage>
        <taxon>Bacteria</taxon>
        <taxon>Bacillati</taxon>
        <taxon>Actinomycetota</taxon>
        <taxon>Actinomycetes</taxon>
        <taxon>Kitasatosporales</taxon>
        <taxon>Streptomycetaceae</taxon>
        <taxon>Streptomyces</taxon>
    </lineage>
</organism>
<evidence type="ECO:0000313" key="1">
    <source>
        <dbReference type="EMBL" id="GHE71663.1"/>
    </source>
</evidence>
<dbReference type="EMBL" id="BNBT01000073">
    <property type="protein sequence ID" value="GHE71663.1"/>
    <property type="molecule type" value="Genomic_DNA"/>
</dbReference>
<accession>A0A918ZW74</accession>
<protein>
    <submittedName>
        <fullName evidence="1">Uncharacterized protein</fullName>
    </submittedName>
</protein>
<proteinExistence type="predicted"/>
<keyword evidence="2" id="KW-1185">Reference proteome</keyword>
<reference evidence="1" key="2">
    <citation type="submission" date="2020-09" db="EMBL/GenBank/DDBJ databases">
        <authorList>
            <person name="Sun Q."/>
            <person name="Ohkuma M."/>
        </authorList>
    </citation>
    <scope>NUCLEOTIDE SEQUENCE</scope>
    <source>
        <strain evidence="1">JCM 4784</strain>
    </source>
</reference>